<keyword evidence="1" id="KW-1133">Transmembrane helix</keyword>
<evidence type="ECO:0000256" key="2">
    <source>
        <dbReference type="SAM" id="SignalP"/>
    </source>
</evidence>
<keyword evidence="1" id="KW-0812">Transmembrane</keyword>
<comment type="caution">
    <text evidence="4">The sequence shown here is derived from an EMBL/GenBank/DDBJ whole genome shotgun (WGS) entry which is preliminary data.</text>
</comment>
<dbReference type="InterPro" id="IPR053065">
    <property type="entry name" value="Archenteron_Induction-Rel"/>
</dbReference>
<evidence type="ECO:0000313" key="4">
    <source>
        <dbReference type="EMBL" id="RJE26519.1"/>
    </source>
</evidence>
<dbReference type="PANTHER" id="PTHR36853">
    <property type="entry name" value="EXPRESSED PROTEIN"/>
    <property type="match status" value="1"/>
</dbReference>
<accession>A0A3A2ZTN6</accession>
<keyword evidence="5" id="KW-1185">Reference proteome</keyword>
<protein>
    <recommendedName>
        <fullName evidence="3">Vacuolar sorting protein Vps3844 C-terminal domain-containing protein</fullName>
    </recommendedName>
</protein>
<reference evidence="5" key="1">
    <citation type="submission" date="2017-02" db="EMBL/GenBank/DDBJ databases">
        <authorList>
            <person name="Tafer H."/>
            <person name="Lopandic K."/>
        </authorList>
    </citation>
    <scope>NUCLEOTIDE SEQUENCE [LARGE SCALE GENOMIC DNA]</scope>
    <source>
        <strain evidence="5">CBS 366.77</strain>
    </source>
</reference>
<keyword evidence="2" id="KW-0732">Signal</keyword>
<feature type="signal peptide" evidence="2">
    <location>
        <begin position="1"/>
        <end position="18"/>
    </location>
</feature>
<dbReference type="GO" id="GO:0005783">
    <property type="term" value="C:endoplasmic reticulum"/>
    <property type="evidence" value="ECO:0007669"/>
    <property type="project" value="TreeGrafter"/>
</dbReference>
<feature type="domain" description="Vacuolar sorting protein Vps3844 C-terminal" evidence="3">
    <location>
        <begin position="299"/>
        <end position="405"/>
    </location>
</feature>
<evidence type="ECO:0000313" key="5">
    <source>
        <dbReference type="Proteomes" id="UP000266188"/>
    </source>
</evidence>
<keyword evidence="1" id="KW-0472">Membrane</keyword>
<dbReference type="InterPro" id="IPR024382">
    <property type="entry name" value="Vps3844_C"/>
</dbReference>
<dbReference type="STRING" id="2070753.A0A3A2ZTN6"/>
<name>A0A3A2ZTN6_9EURO</name>
<proteinExistence type="predicted"/>
<dbReference type="Pfam" id="PF12955">
    <property type="entry name" value="Vps3844_C"/>
    <property type="match status" value="1"/>
</dbReference>
<dbReference type="OrthoDB" id="5583277at2759"/>
<dbReference type="EMBL" id="MVGC01000020">
    <property type="protein sequence ID" value="RJE26519.1"/>
    <property type="molecule type" value="Genomic_DNA"/>
</dbReference>
<dbReference type="PANTHER" id="PTHR36853:SF1">
    <property type="entry name" value="DUF3844 DOMAIN-CONTAINING PROTEIN"/>
    <property type="match status" value="1"/>
</dbReference>
<dbReference type="AlphaFoldDB" id="A0A3A2ZTN6"/>
<gene>
    <name evidence="4" type="ORF">PHISCL_01132</name>
</gene>
<feature type="chain" id="PRO_5017365275" description="Vacuolar sorting protein Vps3844 C-terminal domain-containing protein" evidence="2">
    <location>
        <begin position="19"/>
        <end position="414"/>
    </location>
</feature>
<feature type="transmembrane region" description="Helical" evidence="1">
    <location>
        <begin position="370"/>
        <end position="394"/>
    </location>
</feature>
<organism evidence="4 5">
    <name type="scientific">Aspergillus sclerotialis</name>
    <dbReference type="NCBI Taxonomy" id="2070753"/>
    <lineage>
        <taxon>Eukaryota</taxon>
        <taxon>Fungi</taxon>
        <taxon>Dikarya</taxon>
        <taxon>Ascomycota</taxon>
        <taxon>Pezizomycotina</taxon>
        <taxon>Eurotiomycetes</taxon>
        <taxon>Eurotiomycetidae</taxon>
        <taxon>Eurotiales</taxon>
        <taxon>Aspergillaceae</taxon>
        <taxon>Aspergillus</taxon>
        <taxon>Aspergillus subgen. Polypaecilum</taxon>
    </lineage>
</organism>
<sequence length="414" mass="44786">MRQLFSLLLSATILGANALDTSIFTFDSPRTSPHLEDSKVSNIVASPLLALRTNSDDGFVLENTDPDTVQVLNQYAGTPSPLFGASSPIGNLRKSLIMLEGISPEAASSVKKDFSGNLIVSSLSPSLLDDDALMFLRDPDQSRVSGSEEKRCTFNANDLTTQPEQIDAAWECISKDTTFQGIPYASHTELLHHVQSVESWINKAKSTTSLRISFKAEKVPDHDKLSKDALRSFFEDVSASSNDGKEITLMLLPHGQAYKQSKRNPFPQRPAKKDAVTREIHSTWKRQDSERLLTTLPVCHSSNSTCSEATGNCSGHGFCDKKYGTKDDGAASECYACKCQKTVEKKPDGTTRTVRWGGPACQKEDISSPFFLIAGITIMIMAAAGTAVGMLFGVGQEELPGVIGAGVGSVRAQK</sequence>
<evidence type="ECO:0000259" key="3">
    <source>
        <dbReference type="Pfam" id="PF12955"/>
    </source>
</evidence>
<dbReference type="Proteomes" id="UP000266188">
    <property type="component" value="Unassembled WGS sequence"/>
</dbReference>
<evidence type="ECO:0000256" key="1">
    <source>
        <dbReference type="SAM" id="Phobius"/>
    </source>
</evidence>